<dbReference type="Proteomes" id="UP000054359">
    <property type="component" value="Unassembled WGS sequence"/>
</dbReference>
<keyword evidence="2" id="KW-1185">Reference proteome</keyword>
<sequence length="44" mass="5078">MQEEYIQTSSNFQHPSVTPEIIFSLKGHRRAQVRAVVRGQEQHG</sequence>
<dbReference type="AlphaFoldDB" id="A0A087V0W5"/>
<reference evidence="1 2" key="1">
    <citation type="submission" date="2013-11" db="EMBL/GenBank/DDBJ databases">
        <title>Genome sequencing of Stegodyphus mimosarum.</title>
        <authorList>
            <person name="Bechsgaard J."/>
        </authorList>
    </citation>
    <scope>NUCLEOTIDE SEQUENCE [LARGE SCALE GENOMIC DNA]</scope>
</reference>
<accession>A0A087V0W5</accession>
<gene>
    <name evidence="1" type="ORF">X975_00088</name>
</gene>
<evidence type="ECO:0000313" key="2">
    <source>
        <dbReference type="Proteomes" id="UP000054359"/>
    </source>
</evidence>
<name>A0A087V0W5_STEMI</name>
<proteinExistence type="predicted"/>
<organism evidence="1 2">
    <name type="scientific">Stegodyphus mimosarum</name>
    <name type="common">African social velvet spider</name>
    <dbReference type="NCBI Taxonomy" id="407821"/>
    <lineage>
        <taxon>Eukaryota</taxon>
        <taxon>Metazoa</taxon>
        <taxon>Ecdysozoa</taxon>
        <taxon>Arthropoda</taxon>
        <taxon>Chelicerata</taxon>
        <taxon>Arachnida</taxon>
        <taxon>Araneae</taxon>
        <taxon>Araneomorphae</taxon>
        <taxon>Entelegynae</taxon>
        <taxon>Eresoidea</taxon>
        <taxon>Eresidae</taxon>
        <taxon>Stegodyphus</taxon>
    </lineage>
</organism>
<protein>
    <submittedName>
        <fullName evidence="1">Uncharacterized protein</fullName>
    </submittedName>
</protein>
<dbReference type="EMBL" id="KL815771">
    <property type="protein sequence ID" value="KFM83254.1"/>
    <property type="molecule type" value="Genomic_DNA"/>
</dbReference>
<feature type="non-terminal residue" evidence="1">
    <location>
        <position position="44"/>
    </location>
</feature>
<evidence type="ECO:0000313" key="1">
    <source>
        <dbReference type="EMBL" id="KFM83254.1"/>
    </source>
</evidence>